<protein>
    <recommendedName>
        <fullName evidence="3">Carboxypeptidase regulatory-like domain-containing protein</fullName>
    </recommendedName>
</protein>
<evidence type="ECO:0000313" key="2">
    <source>
        <dbReference type="Proteomes" id="UP000185860"/>
    </source>
</evidence>
<name>A0A1U7I4Z9_9CYAN</name>
<reference evidence="1 2" key="1">
    <citation type="submission" date="2016-11" db="EMBL/GenBank/DDBJ databases">
        <title>Draft Genome Sequences of Nine Cyanobacterial Strains from Diverse Habitats.</title>
        <authorList>
            <person name="Zhu T."/>
            <person name="Hou S."/>
            <person name="Lu X."/>
            <person name="Hess W.R."/>
        </authorList>
    </citation>
    <scope>NUCLEOTIDE SEQUENCE [LARGE SCALE GENOMIC DNA]</scope>
    <source>
        <strain evidence="1 2">IAM M-71</strain>
    </source>
</reference>
<organism evidence="1 2">
    <name type="scientific">[Phormidium ambiguum] IAM M-71</name>
    <dbReference type="NCBI Taxonomy" id="454136"/>
    <lineage>
        <taxon>Bacteria</taxon>
        <taxon>Bacillati</taxon>
        <taxon>Cyanobacteriota</taxon>
        <taxon>Cyanophyceae</taxon>
        <taxon>Oscillatoriophycideae</taxon>
        <taxon>Aerosakkonematales</taxon>
        <taxon>Aerosakkonemataceae</taxon>
        <taxon>Floridanema</taxon>
    </lineage>
</organism>
<dbReference type="Gene3D" id="2.60.40.1120">
    <property type="entry name" value="Carboxypeptidase-like, regulatory domain"/>
    <property type="match status" value="2"/>
</dbReference>
<proteinExistence type="predicted"/>
<gene>
    <name evidence="1" type="ORF">NIES2119_29090</name>
</gene>
<dbReference type="Proteomes" id="UP000185860">
    <property type="component" value="Unassembled WGS sequence"/>
</dbReference>
<dbReference type="EMBL" id="MRCE01000052">
    <property type="protein sequence ID" value="OKH31297.1"/>
    <property type="molecule type" value="Genomic_DNA"/>
</dbReference>
<evidence type="ECO:0008006" key="3">
    <source>
        <dbReference type="Google" id="ProtNLM"/>
    </source>
</evidence>
<comment type="caution">
    <text evidence="1">The sequence shown here is derived from an EMBL/GenBank/DDBJ whole genome shotgun (WGS) entry which is preliminary data.</text>
</comment>
<dbReference type="SUPFAM" id="SSF49464">
    <property type="entry name" value="Carboxypeptidase regulatory domain-like"/>
    <property type="match status" value="2"/>
</dbReference>
<evidence type="ECO:0000313" key="1">
    <source>
        <dbReference type="EMBL" id="OKH31297.1"/>
    </source>
</evidence>
<sequence length="209" mass="22835">MELKPARHQVAIYGQISDAETGLTIQNALVEITQMPENFKQWLVLRSQKYGSQWETLENRPDRKKTAIDGFFHFLDLPDGEYTLTASLPSAGTSYGTAEVKAIATRDSQGNYVKTATNMTLPPTAIKGQITDLSGAPIVLAKIQIAKTTNYIFSDNKGNYLFSGLETSKPPSQRTVNINVSARGFQSASQSAELSQGTVQNLNFVLPSS</sequence>
<dbReference type="InterPro" id="IPR008969">
    <property type="entry name" value="CarboxyPept-like_regulatory"/>
</dbReference>
<dbReference type="AlphaFoldDB" id="A0A1U7I4Z9"/>
<dbReference type="STRING" id="454136.NIES2119_29090"/>
<dbReference type="Pfam" id="PF13620">
    <property type="entry name" value="CarboxypepD_reg"/>
    <property type="match status" value="1"/>
</dbReference>
<accession>A0A1U7I4Z9</accession>